<evidence type="ECO:0000256" key="1">
    <source>
        <dbReference type="SAM" id="MobiDB-lite"/>
    </source>
</evidence>
<feature type="compositionally biased region" description="Polar residues" evidence="1">
    <location>
        <begin position="152"/>
        <end position="168"/>
    </location>
</feature>
<feature type="compositionally biased region" description="Polar residues" evidence="1">
    <location>
        <begin position="17"/>
        <end position="35"/>
    </location>
</feature>
<dbReference type="Proteomes" id="UP000001072">
    <property type="component" value="Unassembled WGS sequence"/>
</dbReference>
<dbReference type="EMBL" id="GL883097">
    <property type="protein sequence ID" value="EGG09405.1"/>
    <property type="molecule type" value="Genomic_DNA"/>
</dbReference>
<feature type="compositionally biased region" description="Basic and acidic residues" evidence="1">
    <location>
        <begin position="69"/>
        <end position="87"/>
    </location>
</feature>
<accession>F4RDH9</accession>
<dbReference type="HOGENOM" id="CLU_1399353_0_0_1"/>
<name>F4RDH9_MELLP</name>
<feature type="non-terminal residue" evidence="2">
    <location>
        <position position="195"/>
    </location>
</feature>
<keyword evidence="3" id="KW-1185">Reference proteome</keyword>
<feature type="compositionally biased region" description="Low complexity" evidence="1">
    <location>
        <begin position="41"/>
        <end position="52"/>
    </location>
</feature>
<feature type="region of interest" description="Disordered" evidence="1">
    <location>
        <begin position="152"/>
        <end position="174"/>
    </location>
</feature>
<dbReference type="RefSeq" id="XP_007407132.1">
    <property type="nucleotide sequence ID" value="XM_007407070.1"/>
</dbReference>
<dbReference type="AlphaFoldDB" id="F4RDH9"/>
<gene>
    <name evidence="2" type="ORF">MELLADRAFT_71221</name>
</gene>
<dbReference type="InParanoid" id="F4RDH9"/>
<dbReference type="OrthoDB" id="10624317at2759"/>
<sequence>MSINTIMEATATLGAMTPSNNAAISPEGRTNGNQNNEERSSGSQLSSTTSSGAFGKYNKQMLISNYLNRGKETNPKDKSVDKSKDKSNAGGTQSAEILERNKKDAVSNKDVSIGYKQIPSTTASKDPADARKEANLASMEAEFCAMFGTSTKLPQIQKKQSDGPSGESSAPLDDTSFAEAVKLLNKIKANRQATK</sequence>
<evidence type="ECO:0000313" key="3">
    <source>
        <dbReference type="Proteomes" id="UP000001072"/>
    </source>
</evidence>
<organism evidence="3">
    <name type="scientific">Melampsora larici-populina (strain 98AG31 / pathotype 3-4-7)</name>
    <name type="common">Poplar leaf rust fungus</name>
    <dbReference type="NCBI Taxonomy" id="747676"/>
    <lineage>
        <taxon>Eukaryota</taxon>
        <taxon>Fungi</taxon>
        <taxon>Dikarya</taxon>
        <taxon>Basidiomycota</taxon>
        <taxon>Pucciniomycotina</taxon>
        <taxon>Pucciniomycetes</taxon>
        <taxon>Pucciniales</taxon>
        <taxon>Melampsoraceae</taxon>
        <taxon>Melampsora</taxon>
    </lineage>
</organism>
<feature type="region of interest" description="Disordered" evidence="1">
    <location>
        <begin position="17"/>
        <end position="109"/>
    </location>
</feature>
<dbReference type="VEuPathDB" id="FungiDB:MELLADRAFT_71221"/>
<proteinExistence type="predicted"/>
<dbReference type="KEGG" id="mlr:MELLADRAFT_71221"/>
<feature type="compositionally biased region" description="Basic and acidic residues" evidence="1">
    <location>
        <begin position="97"/>
        <end position="107"/>
    </location>
</feature>
<protein>
    <submittedName>
        <fullName evidence="2">Uncharacterized protein</fullName>
    </submittedName>
</protein>
<evidence type="ECO:0000313" key="2">
    <source>
        <dbReference type="EMBL" id="EGG09405.1"/>
    </source>
</evidence>
<reference evidence="3" key="1">
    <citation type="journal article" date="2011" name="Proc. Natl. Acad. Sci. U.S.A.">
        <title>Obligate biotrophy features unraveled by the genomic analysis of rust fungi.</title>
        <authorList>
            <person name="Duplessis S."/>
            <person name="Cuomo C.A."/>
            <person name="Lin Y.-C."/>
            <person name="Aerts A."/>
            <person name="Tisserant E."/>
            <person name="Veneault-Fourrey C."/>
            <person name="Joly D.L."/>
            <person name="Hacquard S."/>
            <person name="Amselem J."/>
            <person name="Cantarel B.L."/>
            <person name="Chiu R."/>
            <person name="Coutinho P.M."/>
            <person name="Feau N."/>
            <person name="Field M."/>
            <person name="Frey P."/>
            <person name="Gelhaye E."/>
            <person name="Goldberg J."/>
            <person name="Grabherr M.G."/>
            <person name="Kodira C.D."/>
            <person name="Kohler A."/>
            <person name="Kuees U."/>
            <person name="Lindquist E.A."/>
            <person name="Lucas S.M."/>
            <person name="Mago R."/>
            <person name="Mauceli E."/>
            <person name="Morin E."/>
            <person name="Murat C."/>
            <person name="Pangilinan J.L."/>
            <person name="Park R."/>
            <person name="Pearson M."/>
            <person name="Quesneville H."/>
            <person name="Rouhier N."/>
            <person name="Sakthikumar S."/>
            <person name="Salamov A.A."/>
            <person name="Schmutz J."/>
            <person name="Selles B."/>
            <person name="Shapiro H."/>
            <person name="Tanguay P."/>
            <person name="Tuskan G.A."/>
            <person name="Henrissat B."/>
            <person name="Van de Peer Y."/>
            <person name="Rouze P."/>
            <person name="Ellis J.G."/>
            <person name="Dodds P.N."/>
            <person name="Schein J.E."/>
            <person name="Zhong S."/>
            <person name="Hamelin R.C."/>
            <person name="Grigoriev I.V."/>
            <person name="Szabo L.J."/>
            <person name="Martin F."/>
        </authorList>
    </citation>
    <scope>NUCLEOTIDE SEQUENCE [LARGE SCALE GENOMIC DNA]</scope>
    <source>
        <strain evidence="3">98AG31 / pathotype 3-4-7</strain>
    </source>
</reference>
<dbReference type="GeneID" id="18931760"/>